<reference evidence="3 4" key="1">
    <citation type="journal article" date="2004" name="Nature">
        <title>Genome sequence of the ultrasmall unicellular red alga Cyanidioschyzon merolae 10D.</title>
        <authorList>
            <person name="Matsuzaki M."/>
            <person name="Misumi O."/>
            <person name="Shin-i T."/>
            <person name="Maruyama S."/>
            <person name="Takahara M."/>
            <person name="Miyagishima S."/>
            <person name="Mori T."/>
            <person name="Nishida K."/>
            <person name="Yagisawa F."/>
            <person name="Nishida K."/>
            <person name="Yoshida Y."/>
            <person name="Nishimura Y."/>
            <person name="Nakao S."/>
            <person name="Kobayashi T."/>
            <person name="Momoyama Y."/>
            <person name="Higashiyama T."/>
            <person name="Minoda A."/>
            <person name="Sano M."/>
            <person name="Nomoto H."/>
            <person name="Oishi K."/>
            <person name="Hayashi H."/>
            <person name="Ohta F."/>
            <person name="Nishizaka S."/>
            <person name="Haga S."/>
            <person name="Miura S."/>
            <person name="Morishita T."/>
            <person name="Kabeya Y."/>
            <person name="Terasawa K."/>
            <person name="Suzuki Y."/>
            <person name="Ishii Y."/>
            <person name="Asakawa S."/>
            <person name="Takano H."/>
            <person name="Ohta N."/>
            <person name="Kuroiwa H."/>
            <person name="Tanaka K."/>
            <person name="Shimizu N."/>
            <person name="Sugano S."/>
            <person name="Sato N."/>
            <person name="Nozaki H."/>
            <person name="Ogasawara N."/>
            <person name="Kohara Y."/>
            <person name="Kuroiwa T."/>
        </authorList>
    </citation>
    <scope>NUCLEOTIDE SEQUENCE [LARGE SCALE GENOMIC DNA]</scope>
    <source>
        <strain evidence="3 4">10D</strain>
    </source>
</reference>
<gene>
    <name evidence="3" type="ORF">CYME_CMG084C</name>
</gene>
<evidence type="ECO:0000313" key="3">
    <source>
        <dbReference type="EMBL" id="BAM79603.1"/>
    </source>
</evidence>
<dbReference type="InterPro" id="IPR027417">
    <property type="entry name" value="P-loop_NTPase"/>
</dbReference>
<dbReference type="AlphaFoldDB" id="M1VG52"/>
<evidence type="ECO:0000313" key="4">
    <source>
        <dbReference type="Proteomes" id="UP000007014"/>
    </source>
</evidence>
<keyword evidence="4" id="KW-1185">Reference proteome</keyword>
<evidence type="ECO:0008006" key="5">
    <source>
        <dbReference type="Google" id="ProtNLM"/>
    </source>
</evidence>
<dbReference type="EMBL" id="AP006489">
    <property type="protein sequence ID" value="BAM79603.1"/>
    <property type="molecule type" value="Genomic_DNA"/>
</dbReference>
<dbReference type="Proteomes" id="UP000007014">
    <property type="component" value="Chromosome 7"/>
</dbReference>
<name>M1VG52_CYAM1</name>
<dbReference type="KEGG" id="cme:CYME_CMG084C"/>
<dbReference type="HOGENOM" id="CLU_786108_0_0_1"/>
<keyword evidence="2" id="KW-1133">Transmembrane helix</keyword>
<proteinExistence type="predicted"/>
<keyword evidence="2" id="KW-0812">Transmembrane</keyword>
<dbReference type="Gramene" id="CMG084CT">
    <property type="protein sequence ID" value="CMG084CT"/>
    <property type="gene ID" value="CMG084C"/>
</dbReference>
<evidence type="ECO:0000256" key="1">
    <source>
        <dbReference type="SAM" id="MobiDB-lite"/>
    </source>
</evidence>
<dbReference type="Gene3D" id="3.40.50.300">
    <property type="entry name" value="P-loop containing nucleotide triphosphate hydrolases"/>
    <property type="match status" value="1"/>
</dbReference>
<feature type="region of interest" description="Disordered" evidence="1">
    <location>
        <begin position="67"/>
        <end position="86"/>
    </location>
</feature>
<accession>M1VG52</accession>
<keyword evidence="2" id="KW-0472">Membrane</keyword>
<dbReference type="OrthoDB" id="205072at2759"/>
<feature type="transmembrane region" description="Helical" evidence="2">
    <location>
        <begin position="7"/>
        <end position="25"/>
    </location>
</feature>
<dbReference type="SUPFAM" id="SSF52540">
    <property type="entry name" value="P-loop containing nucleoside triphosphate hydrolases"/>
    <property type="match status" value="1"/>
</dbReference>
<sequence>MSRLGPLYYALVFFMVLAYLSLPLGKVSCSGLGTDPQANDPEQQPWHVHPTSLADVGQLQYSRSLHKRRSISEPEANGDSRNMSDFVRTATEPPRNRSLPLFVFVAGVEGSGHHALGIALERCFDVSFSFAPEVWVAQYYSFTPYVWTRASDFYERLAANSYGASVIGARAVLDYQHSFPFGWFRSTLFHPDLNILRELDGEYLDLRVIFLHRDPTDTVISALKRGFVDDPFLQARIVEAALMYMDRFIDKMAPEKVAVIHYNRYRERPLEYLETLSRVAGYCNKEDLRDFIVEAELIIDRFRKQRLEGNEPKQCPRSNRRRPEDCDDFEKRIRAWFAARSKYWPRLAEERLW</sequence>
<evidence type="ECO:0000256" key="2">
    <source>
        <dbReference type="SAM" id="Phobius"/>
    </source>
</evidence>
<organism evidence="3 4">
    <name type="scientific">Cyanidioschyzon merolae (strain NIES-3377 / 10D)</name>
    <name type="common">Unicellular red alga</name>
    <dbReference type="NCBI Taxonomy" id="280699"/>
    <lineage>
        <taxon>Eukaryota</taxon>
        <taxon>Rhodophyta</taxon>
        <taxon>Bangiophyceae</taxon>
        <taxon>Cyanidiales</taxon>
        <taxon>Cyanidiaceae</taxon>
        <taxon>Cyanidioschyzon</taxon>
    </lineage>
</organism>
<protein>
    <recommendedName>
        <fullName evidence="5">Sulfotransferase</fullName>
    </recommendedName>
</protein>
<reference evidence="3 4" key="2">
    <citation type="journal article" date="2007" name="BMC Biol.">
        <title>A 100%-complete sequence reveals unusually simple genomic features in the hot-spring red alga Cyanidioschyzon merolae.</title>
        <authorList>
            <person name="Nozaki H."/>
            <person name="Takano H."/>
            <person name="Misumi O."/>
            <person name="Terasawa K."/>
            <person name="Matsuzaki M."/>
            <person name="Maruyama S."/>
            <person name="Nishida K."/>
            <person name="Yagisawa F."/>
            <person name="Yoshida Y."/>
            <person name="Fujiwara T."/>
            <person name="Takio S."/>
            <person name="Tamura K."/>
            <person name="Chung S.J."/>
            <person name="Nakamura S."/>
            <person name="Kuroiwa H."/>
            <person name="Tanaka K."/>
            <person name="Sato N."/>
            <person name="Kuroiwa T."/>
        </authorList>
    </citation>
    <scope>NUCLEOTIDE SEQUENCE [LARGE SCALE GENOMIC DNA]</scope>
    <source>
        <strain evidence="3 4">10D</strain>
    </source>
</reference>
<dbReference type="RefSeq" id="XP_005535889.1">
    <property type="nucleotide sequence ID" value="XM_005535832.1"/>
</dbReference>
<dbReference type="GeneID" id="16993262"/>